<organism evidence="1 2">
    <name type="scientific">Treponema lecithinolyticum ATCC 700332</name>
    <dbReference type="NCBI Taxonomy" id="1321815"/>
    <lineage>
        <taxon>Bacteria</taxon>
        <taxon>Pseudomonadati</taxon>
        <taxon>Spirochaetota</taxon>
        <taxon>Spirochaetia</taxon>
        <taxon>Spirochaetales</taxon>
        <taxon>Treponemataceae</taxon>
        <taxon>Treponema</taxon>
    </lineage>
</organism>
<evidence type="ECO:0000313" key="2">
    <source>
        <dbReference type="Proteomes" id="UP000016649"/>
    </source>
</evidence>
<proteinExistence type="predicted"/>
<name>A0ABN0NY20_TRELE</name>
<gene>
    <name evidence="1" type="ORF">HMPREF9193_01337</name>
</gene>
<sequence length="571" mass="65806">MENTQDSFEHLVAGLTSEERTFLFQKIKGSIENDKESLVFDQSADNFAIKDLEKELKNESLFLRIWIFLKKLFSSSDTESVYNEYRVAAEAKRFDSEHPNLIHPTRFTLENLFYEYLLKLRSAAAFFKSGINEYEKNEDDFYIFLNTLVMPDLKDRVEREVNPFSLPADTQPAPDVRAALIHKLNDILESVDPEEKSKLHGCLCSLDWLRQFVHLPFARFTACFSSSGAGNTMSCGMDIAKDEIERFASVLCYGKRIFPEVLETLYMFASQAKMNAGEKVDVENGLSVFLQKSVEHVGFIKYFIHNVPLRSLGIISHRSALWTPMYKEFSGNWFARCQSQWRRIFDQKWELWVHERKLIKTKERITTLFKTKDYPLIPNRPWQKLQDTVVCMREYSLSFLYAFFVDIYPSLLPFLKVILVDGKFALRENGLEFTDTYNSINHLCENVISLNAKFSSTGVYGQAFANIELADMHTIQGQEKANALVRSIEAEANLLISVFGDCCRSFRMLFDGILGNTKNMKYGALSNLSALTSPDKKSMRQHFDETITSIEECFELLKEVESLESTSPLSK</sequence>
<evidence type="ECO:0000313" key="1">
    <source>
        <dbReference type="EMBL" id="ERJ92580.1"/>
    </source>
</evidence>
<comment type="caution">
    <text evidence="1">The sequence shown here is derived from an EMBL/GenBank/DDBJ whole genome shotgun (WGS) entry which is preliminary data.</text>
</comment>
<dbReference type="EMBL" id="AWVH01000033">
    <property type="protein sequence ID" value="ERJ92580.1"/>
    <property type="molecule type" value="Genomic_DNA"/>
</dbReference>
<dbReference type="InterPro" id="IPR035196">
    <property type="entry name" value="DUF5312"/>
</dbReference>
<dbReference type="Proteomes" id="UP000016649">
    <property type="component" value="Unassembled WGS sequence"/>
</dbReference>
<accession>A0ABN0NY20</accession>
<dbReference type="RefSeq" id="WP_021687543.1">
    <property type="nucleotide sequence ID" value="NZ_KI260567.1"/>
</dbReference>
<protein>
    <submittedName>
        <fullName evidence="1">Uncharacterized protein</fullName>
    </submittedName>
</protein>
<keyword evidence="2" id="KW-1185">Reference proteome</keyword>
<dbReference type="Pfam" id="PF17239">
    <property type="entry name" value="DUF5312"/>
    <property type="match status" value="1"/>
</dbReference>
<reference evidence="1 2" key="1">
    <citation type="submission" date="2013-08" db="EMBL/GenBank/DDBJ databases">
        <authorList>
            <person name="Weinstock G."/>
            <person name="Sodergren E."/>
            <person name="Wylie T."/>
            <person name="Fulton L."/>
            <person name="Fulton R."/>
            <person name="Fronick C."/>
            <person name="O'Laughlin M."/>
            <person name="Godfrey J."/>
            <person name="Miner T."/>
            <person name="Herter B."/>
            <person name="Appelbaum E."/>
            <person name="Cordes M."/>
            <person name="Lek S."/>
            <person name="Wollam A."/>
            <person name="Pepin K.H."/>
            <person name="Palsikar V.B."/>
            <person name="Mitreva M."/>
            <person name="Wilson R.K."/>
        </authorList>
    </citation>
    <scope>NUCLEOTIDE SEQUENCE [LARGE SCALE GENOMIC DNA]</scope>
    <source>
        <strain evidence="1 2">ATCC 700332</strain>
    </source>
</reference>